<dbReference type="PROSITE" id="PS50097">
    <property type="entry name" value="BTB"/>
    <property type="match status" value="1"/>
</dbReference>
<dbReference type="STRING" id="1745343.A0A2J6QEF6"/>
<proteinExistence type="predicted"/>
<evidence type="ECO:0000259" key="1">
    <source>
        <dbReference type="PROSITE" id="PS50097"/>
    </source>
</evidence>
<dbReference type="Proteomes" id="UP000235672">
    <property type="component" value="Unassembled WGS sequence"/>
</dbReference>
<dbReference type="OrthoDB" id="3558376at2759"/>
<keyword evidence="3" id="KW-1185">Reference proteome</keyword>
<reference evidence="2 3" key="1">
    <citation type="submission" date="2016-05" db="EMBL/GenBank/DDBJ databases">
        <title>A degradative enzymes factory behind the ericoid mycorrhizal symbiosis.</title>
        <authorList>
            <consortium name="DOE Joint Genome Institute"/>
            <person name="Martino E."/>
            <person name="Morin E."/>
            <person name="Grelet G."/>
            <person name="Kuo A."/>
            <person name="Kohler A."/>
            <person name="Daghino S."/>
            <person name="Barry K."/>
            <person name="Choi C."/>
            <person name="Cichocki N."/>
            <person name="Clum A."/>
            <person name="Copeland A."/>
            <person name="Hainaut M."/>
            <person name="Haridas S."/>
            <person name="Labutti K."/>
            <person name="Lindquist E."/>
            <person name="Lipzen A."/>
            <person name="Khouja H.-R."/>
            <person name="Murat C."/>
            <person name="Ohm R."/>
            <person name="Olson A."/>
            <person name="Spatafora J."/>
            <person name="Veneault-Fourrey C."/>
            <person name="Henrissat B."/>
            <person name="Grigoriev I."/>
            <person name="Martin F."/>
            <person name="Perotto S."/>
        </authorList>
    </citation>
    <scope>NUCLEOTIDE SEQUENCE [LARGE SCALE GENOMIC DNA]</scope>
    <source>
        <strain evidence="2 3">UAMH 7357</strain>
    </source>
</reference>
<dbReference type="InterPro" id="IPR000210">
    <property type="entry name" value="BTB/POZ_dom"/>
</dbReference>
<protein>
    <recommendedName>
        <fullName evidence="1">BTB domain-containing protein</fullName>
    </recommendedName>
</protein>
<dbReference type="SUPFAM" id="SSF54695">
    <property type="entry name" value="POZ domain"/>
    <property type="match status" value="1"/>
</dbReference>
<dbReference type="InterPro" id="IPR011333">
    <property type="entry name" value="SKP1/BTB/POZ_sf"/>
</dbReference>
<name>A0A2J6QEF6_9HELO</name>
<dbReference type="AlphaFoldDB" id="A0A2J6QEF6"/>
<gene>
    <name evidence="2" type="ORF">NA56DRAFT_643173</name>
</gene>
<evidence type="ECO:0000313" key="2">
    <source>
        <dbReference type="EMBL" id="PMD24653.1"/>
    </source>
</evidence>
<organism evidence="2 3">
    <name type="scientific">Hyaloscypha hepaticicola</name>
    <dbReference type="NCBI Taxonomy" id="2082293"/>
    <lineage>
        <taxon>Eukaryota</taxon>
        <taxon>Fungi</taxon>
        <taxon>Dikarya</taxon>
        <taxon>Ascomycota</taxon>
        <taxon>Pezizomycotina</taxon>
        <taxon>Leotiomycetes</taxon>
        <taxon>Helotiales</taxon>
        <taxon>Hyaloscyphaceae</taxon>
        <taxon>Hyaloscypha</taxon>
    </lineage>
</organism>
<feature type="domain" description="BTB" evidence="1">
    <location>
        <begin position="46"/>
        <end position="122"/>
    </location>
</feature>
<dbReference type="Gene3D" id="3.30.710.10">
    <property type="entry name" value="Potassium Channel Kv1.1, Chain A"/>
    <property type="match status" value="1"/>
</dbReference>
<dbReference type="CDD" id="cd18186">
    <property type="entry name" value="BTB_POZ_ZBTB_KLHL-like"/>
    <property type="match status" value="1"/>
</dbReference>
<sequence length="352" mass="40477">MATISIDYDSSQGDVELILEDREDPRLHQAEDEASTSCEQTKVALYNVVVKVKEIHLRVSSLRLASSSEYFRAMLEGSRFPEGQALKDNGFVRIRLSDPEDKPEAIMIIIGVLYEKDVQLPTKIDFQTLQKVAVLVDKYQWHIPITPHMISWFDGLKDSPEFPIAFDEDLLTWLWIAWLFGMKDQFKSVSRFVQQQACKSIDPMEEGIRVPKRVVEAINKQRGAAFQKIEETISSMREVLLRKYPDEDTPQYTLLRAMALGFLSLCSQNLQLGEFRTPDHAGCSVRWLERSINSLETMKGFTVCPSNNHGGRWIREGGPWDVEKILQDAMTDLKIEEWGLDYDDFKPTIKRP</sequence>
<evidence type="ECO:0000313" key="3">
    <source>
        <dbReference type="Proteomes" id="UP000235672"/>
    </source>
</evidence>
<dbReference type="Pfam" id="PF00651">
    <property type="entry name" value="BTB"/>
    <property type="match status" value="1"/>
</dbReference>
<accession>A0A2J6QEF6</accession>
<dbReference type="EMBL" id="KZ613472">
    <property type="protein sequence ID" value="PMD24653.1"/>
    <property type="molecule type" value="Genomic_DNA"/>
</dbReference>